<keyword evidence="3" id="KW-1185">Reference proteome</keyword>
<dbReference type="Proteomes" id="UP001153076">
    <property type="component" value="Unassembled WGS sequence"/>
</dbReference>
<dbReference type="PANTHER" id="PTHR12706:SF13">
    <property type="entry name" value="PROTEIN FORGETTER 1"/>
    <property type="match status" value="1"/>
</dbReference>
<dbReference type="AlphaFoldDB" id="A0A9Q1Q8W0"/>
<dbReference type="GO" id="GO:0006355">
    <property type="term" value="P:regulation of DNA-templated transcription"/>
    <property type="evidence" value="ECO:0007669"/>
    <property type="project" value="InterPro"/>
</dbReference>
<dbReference type="SUPFAM" id="SSF52540">
    <property type="entry name" value="P-loop containing nucleoside triphosphate hydrolases"/>
    <property type="match status" value="1"/>
</dbReference>
<evidence type="ECO:0000259" key="1">
    <source>
        <dbReference type="Pfam" id="PF13872"/>
    </source>
</evidence>
<organism evidence="2 3">
    <name type="scientific">Carnegiea gigantea</name>
    <dbReference type="NCBI Taxonomy" id="171969"/>
    <lineage>
        <taxon>Eukaryota</taxon>
        <taxon>Viridiplantae</taxon>
        <taxon>Streptophyta</taxon>
        <taxon>Embryophyta</taxon>
        <taxon>Tracheophyta</taxon>
        <taxon>Spermatophyta</taxon>
        <taxon>Magnoliopsida</taxon>
        <taxon>eudicotyledons</taxon>
        <taxon>Gunneridae</taxon>
        <taxon>Pentapetalae</taxon>
        <taxon>Caryophyllales</taxon>
        <taxon>Cactineae</taxon>
        <taxon>Cactaceae</taxon>
        <taxon>Cactoideae</taxon>
        <taxon>Echinocereeae</taxon>
        <taxon>Carnegiea</taxon>
    </lineage>
</organism>
<dbReference type="InterPro" id="IPR039187">
    <property type="entry name" value="SNO_AAA"/>
</dbReference>
<dbReference type="PANTHER" id="PTHR12706">
    <property type="entry name" value="STRAWBERRY NOTCH-RELATED"/>
    <property type="match status" value="1"/>
</dbReference>
<evidence type="ECO:0000313" key="2">
    <source>
        <dbReference type="EMBL" id="KAJ8432511.1"/>
    </source>
</evidence>
<gene>
    <name evidence="2" type="ORF">Cgig2_001104</name>
</gene>
<dbReference type="GO" id="GO:0042393">
    <property type="term" value="F:histone binding"/>
    <property type="evidence" value="ECO:0007669"/>
    <property type="project" value="TreeGrafter"/>
</dbReference>
<reference evidence="2" key="1">
    <citation type="submission" date="2022-04" db="EMBL/GenBank/DDBJ databases">
        <title>Carnegiea gigantea Genome sequencing and assembly v2.</title>
        <authorList>
            <person name="Copetti D."/>
            <person name="Sanderson M.J."/>
            <person name="Burquez A."/>
            <person name="Wojciechowski M.F."/>
        </authorList>
    </citation>
    <scope>NUCLEOTIDE SEQUENCE</scope>
    <source>
        <strain evidence="2">SGP5-SGP5p</strain>
        <tissue evidence="2">Aerial part</tissue>
    </source>
</reference>
<feature type="domain" description="Strawberry notch AAA" evidence="1">
    <location>
        <begin position="39"/>
        <end position="165"/>
    </location>
</feature>
<evidence type="ECO:0000313" key="3">
    <source>
        <dbReference type="Proteomes" id="UP001153076"/>
    </source>
</evidence>
<protein>
    <recommendedName>
        <fullName evidence="1">Strawberry notch AAA domain-containing protein</fullName>
    </recommendedName>
</protein>
<dbReference type="InterPro" id="IPR026741">
    <property type="entry name" value="SNO"/>
</dbReference>
<dbReference type="GO" id="GO:0005634">
    <property type="term" value="C:nucleus"/>
    <property type="evidence" value="ECO:0007669"/>
    <property type="project" value="TreeGrafter"/>
</dbReference>
<dbReference type="OrthoDB" id="421838at2759"/>
<name>A0A9Q1Q8W0_9CARY</name>
<dbReference type="EMBL" id="JAKOGI010000601">
    <property type="protein sequence ID" value="KAJ8432511.1"/>
    <property type="molecule type" value="Genomic_DNA"/>
</dbReference>
<comment type="caution">
    <text evidence="2">The sequence shown here is derived from an EMBL/GenBank/DDBJ whole genome shotgun (WGS) entry which is preliminary data.</text>
</comment>
<sequence>MKIAFKLVTNFPMEYDSFLSKCDAIRSTRMEDPEFMMHELPYGELDSKSVGIIEGVLFLTYGSLIVSSVHGCSHLDQLVQWCGSQFDGLIIFDECHKAKNLVLEAGSQDTRTGAAVLELQEKLPEARVVYCSAAGASEPRNLGYMVRLGLWGPGTSFSEFSEFLGRSTLT</sequence>
<proteinExistence type="predicted"/>
<dbReference type="InterPro" id="IPR027417">
    <property type="entry name" value="P-loop_NTPase"/>
</dbReference>
<dbReference type="GO" id="GO:0031490">
    <property type="term" value="F:chromatin DNA binding"/>
    <property type="evidence" value="ECO:0007669"/>
    <property type="project" value="TreeGrafter"/>
</dbReference>
<accession>A0A9Q1Q8W0</accession>
<dbReference type="Pfam" id="PF13872">
    <property type="entry name" value="AAA_34"/>
    <property type="match status" value="1"/>
</dbReference>